<dbReference type="Proteomes" id="UP000663879">
    <property type="component" value="Unassembled WGS sequence"/>
</dbReference>
<reference evidence="1" key="1">
    <citation type="submission" date="2021-02" db="EMBL/GenBank/DDBJ databases">
        <authorList>
            <person name="Nowell W R."/>
        </authorList>
    </citation>
    <scope>NUCLEOTIDE SEQUENCE</scope>
    <source>
        <strain evidence="1">Ploen Becks lab</strain>
    </source>
</reference>
<gene>
    <name evidence="1" type="ORF">OXX778_LOCUS22158</name>
</gene>
<organism evidence="1 2">
    <name type="scientific">Brachionus calyciflorus</name>
    <dbReference type="NCBI Taxonomy" id="104777"/>
    <lineage>
        <taxon>Eukaryota</taxon>
        <taxon>Metazoa</taxon>
        <taxon>Spiralia</taxon>
        <taxon>Gnathifera</taxon>
        <taxon>Rotifera</taxon>
        <taxon>Eurotatoria</taxon>
        <taxon>Monogononta</taxon>
        <taxon>Pseudotrocha</taxon>
        <taxon>Ploima</taxon>
        <taxon>Brachionidae</taxon>
        <taxon>Brachionus</taxon>
    </lineage>
</organism>
<comment type="caution">
    <text evidence="1">The sequence shown here is derived from an EMBL/GenBank/DDBJ whole genome shotgun (WGS) entry which is preliminary data.</text>
</comment>
<accession>A0A814QSP0</accession>
<evidence type="ECO:0000313" key="2">
    <source>
        <dbReference type="Proteomes" id="UP000663879"/>
    </source>
</evidence>
<sequence length="88" mass="10074">MEAKIQSLDQELNKFNLETNLVKLKSLELERISYETPKCSAEADKVVEEVILAGQDLVCELCKSKGIEKKCKGDWDLKLHISKSHKRK</sequence>
<proteinExistence type="predicted"/>
<keyword evidence="2" id="KW-1185">Reference proteome</keyword>
<protein>
    <submittedName>
        <fullName evidence="1">Uncharacterized protein</fullName>
    </submittedName>
</protein>
<evidence type="ECO:0000313" key="1">
    <source>
        <dbReference type="EMBL" id="CAF1123744.1"/>
    </source>
</evidence>
<dbReference type="EMBL" id="CAJNOC010009017">
    <property type="protein sequence ID" value="CAF1123744.1"/>
    <property type="molecule type" value="Genomic_DNA"/>
</dbReference>
<dbReference type="AlphaFoldDB" id="A0A814QSP0"/>
<name>A0A814QSP0_9BILA</name>